<dbReference type="Proteomes" id="UP001458880">
    <property type="component" value="Unassembled WGS sequence"/>
</dbReference>
<keyword evidence="3" id="KW-1185">Reference proteome</keyword>
<dbReference type="AlphaFoldDB" id="A0AAW1ISY5"/>
<protein>
    <recommendedName>
        <fullName evidence="4">Secreted protein</fullName>
    </recommendedName>
</protein>
<name>A0AAW1ISY5_POPJA</name>
<reference evidence="2 3" key="1">
    <citation type="journal article" date="2024" name="BMC Genomics">
        <title>De novo assembly and annotation of Popillia japonica's genome with initial clues to its potential as an invasive pest.</title>
        <authorList>
            <person name="Cucini C."/>
            <person name="Boschi S."/>
            <person name="Funari R."/>
            <person name="Cardaioli E."/>
            <person name="Iannotti N."/>
            <person name="Marturano G."/>
            <person name="Paoli F."/>
            <person name="Bruttini M."/>
            <person name="Carapelli A."/>
            <person name="Frati F."/>
            <person name="Nardi F."/>
        </authorList>
    </citation>
    <scope>NUCLEOTIDE SEQUENCE [LARGE SCALE GENOMIC DNA]</scope>
    <source>
        <strain evidence="2">DMR45628</strain>
    </source>
</reference>
<feature type="chain" id="PRO_5043934674" description="Secreted protein" evidence="1">
    <location>
        <begin position="19"/>
        <end position="113"/>
    </location>
</feature>
<comment type="caution">
    <text evidence="2">The sequence shown here is derived from an EMBL/GenBank/DDBJ whole genome shotgun (WGS) entry which is preliminary data.</text>
</comment>
<keyword evidence="1" id="KW-0732">Signal</keyword>
<evidence type="ECO:0000313" key="3">
    <source>
        <dbReference type="Proteomes" id="UP001458880"/>
    </source>
</evidence>
<dbReference type="EMBL" id="JASPKY010000568">
    <property type="protein sequence ID" value="KAK9692756.1"/>
    <property type="molecule type" value="Genomic_DNA"/>
</dbReference>
<sequence>MVLVLGVVFVILLVSARGYPHCPRMGRINEGALPLLLLALRRAKRTSNATPSGTRLRSRRNTTTTNRDRIDWEFIISGGILAGYRIRRTPYERSDVGSREGFENSVRIDTLRT</sequence>
<evidence type="ECO:0000313" key="2">
    <source>
        <dbReference type="EMBL" id="KAK9692756.1"/>
    </source>
</evidence>
<proteinExistence type="predicted"/>
<organism evidence="2 3">
    <name type="scientific">Popillia japonica</name>
    <name type="common">Japanese beetle</name>
    <dbReference type="NCBI Taxonomy" id="7064"/>
    <lineage>
        <taxon>Eukaryota</taxon>
        <taxon>Metazoa</taxon>
        <taxon>Ecdysozoa</taxon>
        <taxon>Arthropoda</taxon>
        <taxon>Hexapoda</taxon>
        <taxon>Insecta</taxon>
        <taxon>Pterygota</taxon>
        <taxon>Neoptera</taxon>
        <taxon>Endopterygota</taxon>
        <taxon>Coleoptera</taxon>
        <taxon>Polyphaga</taxon>
        <taxon>Scarabaeiformia</taxon>
        <taxon>Scarabaeidae</taxon>
        <taxon>Rutelinae</taxon>
        <taxon>Popillia</taxon>
    </lineage>
</organism>
<evidence type="ECO:0008006" key="4">
    <source>
        <dbReference type="Google" id="ProtNLM"/>
    </source>
</evidence>
<accession>A0AAW1ISY5</accession>
<feature type="signal peptide" evidence="1">
    <location>
        <begin position="1"/>
        <end position="18"/>
    </location>
</feature>
<gene>
    <name evidence="2" type="ORF">QE152_g34932</name>
</gene>
<evidence type="ECO:0000256" key="1">
    <source>
        <dbReference type="SAM" id="SignalP"/>
    </source>
</evidence>